<comment type="catalytic activity">
    <reaction evidence="7">
        <text>tRNA(Glu) + L-glutamate + ATP = L-glutamyl-tRNA(Glu) + AMP + diphosphate</text>
        <dbReference type="Rhea" id="RHEA:23540"/>
        <dbReference type="Rhea" id="RHEA-COMP:9663"/>
        <dbReference type="Rhea" id="RHEA-COMP:9680"/>
        <dbReference type="ChEBI" id="CHEBI:29985"/>
        <dbReference type="ChEBI" id="CHEBI:30616"/>
        <dbReference type="ChEBI" id="CHEBI:33019"/>
        <dbReference type="ChEBI" id="CHEBI:78442"/>
        <dbReference type="ChEBI" id="CHEBI:78520"/>
        <dbReference type="ChEBI" id="CHEBI:456215"/>
        <dbReference type="EC" id="6.1.1.17"/>
    </reaction>
</comment>
<feature type="domain" description="Aminoacyl-tRNA synthetase class I anticodon-binding" evidence="9">
    <location>
        <begin position="318"/>
        <end position="458"/>
    </location>
</feature>
<dbReference type="SUPFAM" id="SSF52374">
    <property type="entry name" value="Nucleotidylyl transferase"/>
    <property type="match status" value="1"/>
</dbReference>
<proteinExistence type="inferred from homology"/>
<dbReference type="PANTHER" id="PTHR43311">
    <property type="entry name" value="GLUTAMATE--TRNA LIGASE"/>
    <property type="match status" value="1"/>
</dbReference>
<dbReference type="CDD" id="cd00808">
    <property type="entry name" value="GluRS_core"/>
    <property type="match status" value="1"/>
</dbReference>
<dbReference type="HAMAP" id="MF_00022">
    <property type="entry name" value="Glu_tRNA_synth_type1"/>
    <property type="match status" value="1"/>
</dbReference>
<name>A0ABW2D246_9ACTN</name>
<dbReference type="SUPFAM" id="SSF48163">
    <property type="entry name" value="An anticodon-binding domain of class I aminoacyl-tRNA synthetases"/>
    <property type="match status" value="1"/>
</dbReference>
<keyword evidence="4 7" id="KW-0067">ATP-binding</keyword>
<dbReference type="InterPro" id="IPR000924">
    <property type="entry name" value="Glu/Gln-tRNA-synth"/>
</dbReference>
<evidence type="ECO:0000259" key="9">
    <source>
        <dbReference type="Pfam" id="PF19269"/>
    </source>
</evidence>
<organism evidence="10 11">
    <name type="scientific">Actinomadura yumaensis</name>
    <dbReference type="NCBI Taxonomy" id="111807"/>
    <lineage>
        <taxon>Bacteria</taxon>
        <taxon>Bacillati</taxon>
        <taxon>Actinomycetota</taxon>
        <taxon>Actinomycetes</taxon>
        <taxon>Streptosporangiales</taxon>
        <taxon>Thermomonosporaceae</taxon>
        <taxon>Actinomadura</taxon>
    </lineage>
</organism>
<dbReference type="InterPro" id="IPR033910">
    <property type="entry name" value="GluRS_core"/>
</dbReference>
<gene>
    <name evidence="7 10" type="primary">gltX</name>
    <name evidence="10" type="ORF">ACFQKB_44830</name>
</gene>
<comment type="subunit">
    <text evidence="7">Monomer.</text>
</comment>
<protein>
    <recommendedName>
        <fullName evidence="7">Glutamate--tRNA ligase</fullName>
        <ecNumber evidence="7">6.1.1.17</ecNumber>
    </recommendedName>
    <alternativeName>
        <fullName evidence="7">Glutamyl-tRNA synthetase</fullName>
        <shortName evidence="7">GluRS</shortName>
    </alternativeName>
</protein>
<feature type="binding site" evidence="7">
    <location>
        <position position="128"/>
    </location>
    <ligand>
        <name>Zn(2+)</name>
        <dbReference type="ChEBI" id="CHEBI:29105"/>
    </ligand>
</feature>
<evidence type="ECO:0000256" key="6">
    <source>
        <dbReference type="ARBA" id="ARBA00023146"/>
    </source>
</evidence>
<evidence type="ECO:0000256" key="3">
    <source>
        <dbReference type="ARBA" id="ARBA00022741"/>
    </source>
</evidence>
<dbReference type="EMBL" id="JBHSXS010000064">
    <property type="protein sequence ID" value="MFC6886956.1"/>
    <property type="molecule type" value="Genomic_DNA"/>
</dbReference>
<evidence type="ECO:0000256" key="5">
    <source>
        <dbReference type="ARBA" id="ARBA00022917"/>
    </source>
</evidence>
<dbReference type="Pfam" id="PF19269">
    <property type="entry name" value="Anticodon_2"/>
    <property type="match status" value="1"/>
</dbReference>
<comment type="cofactor">
    <cofactor evidence="7">
        <name>Zn(2+)</name>
        <dbReference type="ChEBI" id="CHEBI:29105"/>
    </cofactor>
    <text evidence="7">Binds 1 zinc ion per subunit.</text>
</comment>
<dbReference type="Pfam" id="PF00749">
    <property type="entry name" value="tRNA-synt_1c"/>
    <property type="match status" value="1"/>
</dbReference>
<dbReference type="InterPro" id="IPR020751">
    <property type="entry name" value="aa-tRNA-synth_I_codon-bd_sub2"/>
</dbReference>
<dbReference type="EC" id="6.1.1.17" evidence="7"/>
<dbReference type="RefSeq" id="WP_160825614.1">
    <property type="nucleotide sequence ID" value="NZ_JBHSXE010000001.1"/>
</dbReference>
<feature type="binding site" evidence="7">
    <location>
        <position position="239"/>
    </location>
    <ligand>
        <name>ATP</name>
        <dbReference type="ChEBI" id="CHEBI:30616"/>
    </ligand>
</feature>
<keyword evidence="3 7" id="KW-0547">Nucleotide-binding</keyword>
<dbReference type="GO" id="GO:0004818">
    <property type="term" value="F:glutamate-tRNA ligase activity"/>
    <property type="evidence" value="ECO:0007669"/>
    <property type="project" value="UniProtKB-EC"/>
</dbReference>
<feature type="domain" description="Glutamyl/glutaminyl-tRNA synthetase class Ib catalytic" evidence="8">
    <location>
        <begin position="7"/>
        <end position="304"/>
    </location>
</feature>
<feature type="short sequence motif" description="'KMSKS' region" evidence="7">
    <location>
        <begin position="236"/>
        <end position="240"/>
    </location>
</feature>
<comment type="caution">
    <text evidence="10">The sequence shown here is derived from an EMBL/GenBank/DDBJ whole genome shotgun (WGS) entry which is preliminary data.</text>
</comment>
<dbReference type="InterPro" id="IPR014729">
    <property type="entry name" value="Rossmann-like_a/b/a_fold"/>
</dbReference>
<keyword evidence="11" id="KW-1185">Reference proteome</keyword>
<dbReference type="NCBIfam" id="TIGR00464">
    <property type="entry name" value="gltX_bact"/>
    <property type="match status" value="1"/>
</dbReference>
<dbReference type="InterPro" id="IPR008925">
    <property type="entry name" value="aa_tRNA-synth_I_cd-bd_sf"/>
</dbReference>
<comment type="function">
    <text evidence="7">Catalyzes the attachment of glutamate to tRNA(Glu) in a two-step reaction: glutamate is first activated by ATP to form Glu-AMP and then transferred to the acceptor end of tRNA(Glu).</text>
</comment>
<keyword evidence="7" id="KW-0479">Metal-binding</keyword>
<dbReference type="InterPro" id="IPR004527">
    <property type="entry name" value="Glu-tRNA-ligase_bac/mito"/>
</dbReference>
<feature type="binding site" evidence="7">
    <location>
        <position position="106"/>
    </location>
    <ligand>
        <name>Zn(2+)</name>
        <dbReference type="ChEBI" id="CHEBI:29105"/>
    </ligand>
</feature>
<keyword evidence="2 7" id="KW-0436">Ligase</keyword>
<comment type="subcellular location">
    <subcellularLocation>
        <location evidence="7">Cytoplasm</location>
    </subcellularLocation>
</comment>
<comment type="similarity">
    <text evidence="1 7">Belongs to the class-I aminoacyl-tRNA synthetase family. Glutamate--tRNA ligase type 1 subfamily.</text>
</comment>
<feature type="binding site" evidence="7">
    <location>
        <position position="126"/>
    </location>
    <ligand>
        <name>Zn(2+)</name>
        <dbReference type="ChEBI" id="CHEBI:29105"/>
    </ligand>
</feature>
<evidence type="ECO:0000256" key="1">
    <source>
        <dbReference type="ARBA" id="ARBA00007894"/>
    </source>
</evidence>
<dbReference type="InterPro" id="IPR001412">
    <property type="entry name" value="aa-tRNA-synth_I_CS"/>
</dbReference>
<keyword evidence="6 7" id="KW-0030">Aminoacyl-tRNA synthetase</keyword>
<evidence type="ECO:0000259" key="8">
    <source>
        <dbReference type="Pfam" id="PF00749"/>
    </source>
</evidence>
<dbReference type="Gene3D" id="3.40.50.620">
    <property type="entry name" value="HUPs"/>
    <property type="match status" value="1"/>
</dbReference>
<dbReference type="Gene3D" id="1.10.10.350">
    <property type="match status" value="1"/>
</dbReference>
<dbReference type="PANTHER" id="PTHR43311:SF2">
    <property type="entry name" value="GLUTAMATE--TRNA LIGASE, MITOCHONDRIAL-RELATED"/>
    <property type="match status" value="1"/>
</dbReference>
<accession>A0ABW2D246</accession>
<dbReference type="InterPro" id="IPR049940">
    <property type="entry name" value="GluQ/Sye"/>
</dbReference>
<dbReference type="PROSITE" id="PS00178">
    <property type="entry name" value="AA_TRNA_LIGASE_I"/>
    <property type="match status" value="1"/>
</dbReference>
<reference evidence="11" key="1">
    <citation type="journal article" date="2019" name="Int. J. Syst. Evol. Microbiol.">
        <title>The Global Catalogue of Microorganisms (GCM) 10K type strain sequencing project: providing services to taxonomists for standard genome sequencing and annotation.</title>
        <authorList>
            <consortium name="The Broad Institute Genomics Platform"/>
            <consortium name="The Broad Institute Genome Sequencing Center for Infectious Disease"/>
            <person name="Wu L."/>
            <person name="Ma J."/>
        </authorList>
    </citation>
    <scope>NUCLEOTIDE SEQUENCE [LARGE SCALE GENOMIC DNA]</scope>
    <source>
        <strain evidence="11">JCM 3369</strain>
    </source>
</reference>
<feature type="short sequence motif" description="'HIGH' region" evidence="7">
    <location>
        <begin position="13"/>
        <end position="23"/>
    </location>
</feature>
<evidence type="ECO:0000256" key="2">
    <source>
        <dbReference type="ARBA" id="ARBA00022598"/>
    </source>
</evidence>
<dbReference type="InterPro" id="IPR045462">
    <property type="entry name" value="aa-tRNA-synth_I_cd-bd"/>
</dbReference>
<feature type="binding site" evidence="7">
    <location>
        <position position="104"/>
    </location>
    <ligand>
        <name>Zn(2+)</name>
        <dbReference type="ChEBI" id="CHEBI:29105"/>
    </ligand>
</feature>
<keyword evidence="5 7" id="KW-0648">Protein biosynthesis</keyword>
<evidence type="ECO:0000256" key="7">
    <source>
        <dbReference type="HAMAP-Rule" id="MF_00022"/>
    </source>
</evidence>
<evidence type="ECO:0000256" key="4">
    <source>
        <dbReference type="ARBA" id="ARBA00022840"/>
    </source>
</evidence>
<keyword evidence="7" id="KW-0963">Cytoplasm</keyword>
<dbReference type="Proteomes" id="UP001596380">
    <property type="component" value="Unassembled WGS sequence"/>
</dbReference>
<evidence type="ECO:0000313" key="10">
    <source>
        <dbReference type="EMBL" id="MFC6886956.1"/>
    </source>
</evidence>
<dbReference type="PRINTS" id="PR00987">
    <property type="entry name" value="TRNASYNTHGLU"/>
</dbReference>
<dbReference type="InterPro" id="IPR020058">
    <property type="entry name" value="Glu/Gln-tRNA-synth_Ib_cat-dom"/>
</dbReference>
<evidence type="ECO:0000313" key="11">
    <source>
        <dbReference type="Proteomes" id="UP001596380"/>
    </source>
</evidence>
<sequence>MSSTSSIRVRFAPSPTGMFHVGGARSALFNWVMAEQSGGTLVLRIEDTDASRNSPEWTEGIIRALAWLGMDGGEYEGPYFQSANADRHRDAVRALIDQGRAYYCDCTRDDVVARTGDQHKGYDGFCRDRGLGPGPGRALRFRTPDEGQTTVVDLLRGKPVFENAVLEDFVIARADGSVTFLLANAVDDMSQGITHVVRGEEHLSNAPKQQLLWEALGGEPPVWAHVPVIVNEKRQKLSKRRDKVALEDYRAEGYLPEAMRNYLMLLGWAPAGDREIVPWDVVVEEFRIEDVNTSPAFFDVKKLRAINGEYVRALPAERFAAECRPFLDDAPFAYDPAVFDRLAELAQTRVAVLSEIVQMVDFAFLDEPVFDEQSWNKAMKEPAAEILAAAEDAYRDAPWEADELKTRLEAVGAARGLKLGKTQAPVRVAVTGRTVGLPLFESLEILGRERTLARIAAARAKLASA</sequence>
<keyword evidence="7" id="KW-0862">Zinc</keyword>